<feature type="region of interest" description="Disordered" evidence="2">
    <location>
        <begin position="405"/>
        <end position="445"/>
    </location>
</feature>
<evidence type="ECO:0000256" key="1">
    <source>
        <dbReference type="SAM" id="Coils"/>
    </source>
</evidence>
<feature type="compositionally biased region" description="Low complexity" evidence="2">
    <location>
        <begin position="130"/>
        <end position="142"/>
    </location>
</feature>
<dbReference type="OrthoDB" id="1939754at2759"/>
<proteinExistence type="predicted"/>
<dbReference type="EMBL" id="NMUH01000319">
    <property type="protein sequence ID" value="MQL76836.1"/>
    <property type="molecule type" value="Genomic_DNA"/>
</dbReference>
<feature type="region of interest" description="Disordered" evidence="2">
    <location>
        <begin position="304"/>
        <end position="342"/>
    </location>
</feature>
<dbReference type="Proteomes" id="UP000652761">
    <property type="component" value="Unassembled WGS sequence"/>
</dbReference>
<dbReference type="AlphaFoldDB" id="A0A843U3F8"/>
<reference evidence="3" key="1">
    <citation type="submission" date="2017-07" db="EMBL/GenBank/DDBJ databases">
        <title>Taro Niue Genome Assembly and Annotation.</title>
        <authorList>
            <person name="Atibalentja N."/>
            <person name="Keating K."/>
            <person name="Fields C.J."/>
        </authorList>
    </citation>
    <scope>NUCLEOTIDE SEQUENCE</scope>
    <source>
        <strain evidence="3">Niue_2</strain>
        <tissue evidence="3">Leaf</tissue>
    </source>
</reference>
<dbReference type="PANTHER" id="PTHR33701:SF3">
    <property type="entry name" value="TRANSCRIPTIONAL REGULATOR ATRX"/>
    <property type="match status" value="1"/>
</dbReference>
<keyword evidence="1" id="KW-0175">Coiled coil</keyword>
<sequence>MGDSTSMTIEFLRARLLSERSVSRSARQRADQLAKRVLELEEQLRIVTIQRRKAEKAASEVLAILELQGVNDFPEVIDSSSDRDHITDESKGSVENAKEDETSTASRMDRSDVEDGMSGSEVEISNPQGRSLSWKSRNNSSDSSEKGKKYQARQRHGRGFISRIGSSPQHLSGKSCRRIKSSRDIGSASENGGSKGIQPDQTSDCADDETQLSKETYDTEQEKLEENILCSSEDQTGHPVVDLYADGFGRDEAMEKALQQQAQLIVQYQAEENAQREWEEKYNENNSPELASCKKHEMLINTAEDKDASCEETRLADETITSDKETNMSDGNTGGQDEPLIDSRKREAAIDSDGPAVANIHASDVQPSCAVVDGLIDQKCPRTSAHEYGNGFREFDFAGPLNSHVETREKQCPEPFDDHSNLQPSRNELVGSTSTESPSSSKSSLKFSKRQWSLVQSQIHKDLSEPPNRDLGNVLDALQLAKQSLRQELNNVQHPPMPVPSGAWAAASDSQPLATRSDDSLGIQFGPAGLFRLPTDLNLQADLPRTNYYDPGLSMPTLRSLAGYSDGYLLNTRSETRTAVASTRMPGVPVRTGMSTYTSGNAYATTDLTARTSSYGRLPNSSYMGMTREVSGIDAHNVSSPPFARRGGAPPSVFVSTLYPPPAICYLWRSSAAPSPACGGELFPCLRPRLAAEEALTHFGFSYLGRRFCLFGKGILFSAEVIFSDAGGRSIGCSEARLRQSPFGFVQVWFSIDKGHPFS</sequence>
<evidence type="ECO:0000256" key="2">
    <source>
        <dbReference type="SAM" id="MobiDB-lite"/>
    </source>
</evidence>
<feature type="coiled-coil region" evidence="1">
    <location>
        <begin position="23"/>
        <end position="57"/>
    </location>
</feature>
<dbReference type="PANTHER" id="PTHR33701">
    <property type="entry name" value="TRANSMEMBRANE PROTEIN"/>
    <property type="match status" value="1"/>
</dbReference>
<feature type="compositionally biased region" description="Basic and acidic residues" evidence="2">
    <location>
        <begin position="304"/>
        <end position="327"/>
    </location>
</feature>
<evidence type="ECO:0000313" key="3">
    <source>
        <dbReference type="EMBL" id="MQL76836.1"/>
    </source>
</evidence>
<organism evidence="3 4">
    <name type="scientific">Colocasia esculenta</name>
    <name type="common">Wild taro</name>
    <name type="synonym">Arum esculentum</name>
    <dbReference type="NCBI Taxonomy" id="4460"/>
    <lineage>
        <taxon>Eukaryota</taxon>
        <taxon>Viridiplantae</taxon>
        <taxon>Streptophyta</taxon>
        <taxon>Embryophyta</taxon>
        <taxon>Tracheophyta</taxon>
        <taxon>Spermatophyta</taxon>
        <taxon>Magnoliopsida</taxon>
        <taxon>Liliopsida</taxon>
        <taxon>Araceae</taxon>
        <taxon>Aroideae</taxon>
        <taxon>Colocasieae</taxon>
        <taxon>Colocasia</taxon>
    </lineage>
</organism>
<feature type="compositionally biased region" description="Basic residues" evidence="2">
    <location>
        <begin position="149"/>
        <end position="158"/>
    </location>
</feature>
<evidence type="ECO:0000313" key="4">
    <source>
        <dbReference type="Proteomes" id="UP000652761"/>
    </source>
</evidence>
<feature type="compositionally biased region" description="Basic and acidic residues" evidence="2">
    <location>
        <begin position="211"/>
        <end position="222"/>
    </location>
</feature>
<accession>A0A843U3F8</accession>
<name>A0A843U3F8_COLES</name>
<protein>
    <submittedName>
        <fullName evidence="3">Uncharacterized protein</fullName>
    </submittedName>
</protein>
<gene>
    <name evidence="3" type="ORF">Taro_009239</name>
</gene>
<comment type="caution">
    <text evidence="3">The sequence shown here is derived from an EMBL/GenBank/DDBJ whole genome shotgun (WGS) entry which is preliminary data.</text>
</comment>
<keyword evidence="4" id="KW-1185">Reference proteome</keyword>
<feature type="compositionally biased region" description="Basic and acidic residues" evidence="2">
    <location>
        <begin position="80"/>
        <end position="113"/>
    </location>
</feature>
<feature type="compositionally biased region" description="Low complexity" evidence="2">
    <location>
        <begin position="432"/>
        <end position="445"/>
    </location>
</feature>
<feature type="compositionally biased region" description="Basic and acidic residues" evidence="2">
    <location>
        <begin position="405"/>
        <end position="420"/>
    </location>
</feature>
<feature type="region of interest" description="Disordered" evidence="2">
    <location>
        <begin position="75"/>
        <end position="222"/>
    </location>
</feature>